<dbReference type="Gene3D" id="3.40.1170.10">
    <property type="entry name" value="DNA repair protein MutS, domain I"/>
    <property type="match status" value="1"/>
</dbReference>
<evidence type="ECO:0000256" key="1">
    <source>
        <dbReference type="ARBA" id="ARBA00004123"/>
    </source>
</evidence>
<feature type="region of interest" description="Disordered" evidence="11">
    <location>
        <begin position="964"/>
        <end position="1011"/>
    </location>
</feature>
<dbReference type="InterPro" id="IPR016151">
    <property type="entry name" value="DNA_mismatch_repair_MutS_N"/>
</dbReference>
<evidence type="ECO:0000256" key="8">
    <source>
        <dbReference type="ARBA" id="ARBA00023242"/>
    </source>
</evidence>
<dbReference type="InterPro" id="IPR007696">
    <property type="entry name" value="DNA_mismatch_repair_MutS_core"/>
</dbReference>
<accession>A0ABQ7KCP4</accession>
<dbReference type="SUPFAM" id="SSF48334">
    <property type="entry name" value="DNA repair protein MutS, domain III"/>
    <property type="match status" value="1"/>
</dbReference>
<dbReference type="Gene3D" id="3.40.50.300">
    <property type="entry name" value="P-loop containing nucleotide triphosphate hydrolases"/>
    <property type="match status" value="1"/>
</dbReference>
<evidence type="ECO:0000256" key="7">
    <source>
        <dbReference type="ARBA" id="ARBA00023204"/>
    </source>
</evidence>
<protein>
    <recommendedName>
        <fullName evidence="9">DNA mismatch repair protein</fullName>
    </recommendedName>
</protein>
<feature type="compositionally biased region" description="Acidic residues" evidence="11">
    <location>
        <begin position="970"/>
        <end position="984"/>
    </location>
</feature>
<comment type="similarity">
    <text evidence="2">Belongs to the DNA mismatch repair MutS family. MSH3 subfamily.</text>
</comment>
<comment type="function">
    <text evidence="9 10">Component of the post-replicative DNA mismatch repair system (MMR).</text>
</comment>
<dbReference type="Proteomes" id="UP001194696">
    <property type="component" value="Unassembled WGS sequence"/>
</dbReference>
<dbReference type="InterPro" id="IPR045076">
    <property type="entry name" value="MutS"/>
</dbReference>
<dbReference type="InterPro" id="IPR017261">
    <property type="entry name" value="DNA_mismatch_repair_MutS/MSH"/>
</dbReference>
<evidence type="ECO:0000313" key="13">
    <source>
        <dbReference type="EMBL" id="KAG0296612.1"/>
    </source>
</evidence>
<feature type="compositionally biased region" description="Polar residues" evidence="11">
    <location>
        <begin position="131"/>
        <end position="152"/>
    </location>
</feature>
<evidence type="ECO:0000256" key="10">
    <source>
        <dbReference type="RuleBase" id="RU003756"/>
    </source>
</evidence>
<dbReference type="Gene3D" id="1.10.1420.10">
    <property type="match status" value="2"/>
</dbReference>
<feature type="compositionally biased region" description="Basic and acidic residues" evidence="11">
    <location>
        <begin position="217"/>
        <end position="227"/>
    </location>
</feature>
<dbReference type="InterPro" id="IPR036187">
    <property type="entry name" value="DNA_mismatch_repair_MutS_sf"/>
</dbReference>
<feature type="compositionally biased region" description="Polar residues" evidence="11">
    <location>
        <begin position="62"/>
        <end position="89"/>
    </location>
</feature>
<comment type="subcellular location">
    <subcellularLocation>
        <location evidence="1">Nucleus</location>
    </subcellularLocation>
</comment>
<dbReference type="InterPro" id="IPR027417">
    <property type="entry name" value="P-loop_NTPase"/>
</dbReference>
<keyword evidence="4 9" id="KW-0227">DNA damage</keyword>
<feature type="compositionally biased region" description="Low complexity" evidence="11">
    <location>
        <begin position="26"/>
        <end position="42"/>
    </location>
</feature>
<feature type="region of interest" description="Disordered" evidence="11">
    <location>
        <begin position="1284"/>
        <end position="1303"/>
    </location>
</feature>
<feature type="domain" description="DNA mismatch repair proteins mutS family" evidence="12">
    <location>
        <begin position="1129"/>
        <end position="1145"/>
    </location>
</feature>
<dbReference type="PROSITE" id="PS00486">
    <property type="entry name" value="DNA_MISMATCH_REPAIR_2"/>
    <property type="match status" value="1"/>
</dbReference>
<dbReference type="InterPro" id="IPR000432">
    <property type="entry name" value="DNA_mismatch_repair_MutS_C"/>
</dbReference>
<keyword evidence="7 9" id="KW-0234">DNA repair</keyword>
<feature type="compositionally biased region" description="Polar residues" evidence="11">
    <location>
        <begin position="180"/>
        <end position="216"/>
    </location>
</feature>
<keyword evidence="5 9" id="KW-0067">ATP-binding</keyword>
<dbReference type="SMART" id="SM00533">
    <property type="entry name" value="MUTSd"/>
    <property type="match status" value="1"/>
</dbReference>
<dbReference type="PANTHER" id="PTHR11361:SF122">
    <property type="entry name" value="DNA MISMATCH REPAIR PROTEIN MSH3"/>
    <property type="match status" value="1"/>
</dbReference>
<evidence type="ECO:0000256" key="6">
    <source>
        <dbReference type="ARBA" id="ARBA00023125"/>
    </source>
</evidence>
<dbReference type="SUPFAM" id="SSF55271">
    <property type="entry name" value="DNA repair protein MutS, domain I"/>
    <property type="match status" value="1"/>
</dbReference>
<evidence type="ECO:0000256" key="4">
    <source>
        <dbReference type="ARBA" id="ARBA00022763"/>
    </source>
</evidence>
<dbReference type="Pfam" id="PF05190">
    <property type="entry name" value="MutS_IV"/>
    <property type="match status" value="1"/>
</dbReference>
<proteinExistence type="inferred from homology"/>
<evidence type="ECO:0000313" key="14">
    <source>
        <dbReference type="Proteomes" id="UP001194696"/>
    </source>
</evidence>
<dbReference type="InterPro" id="IPR007861">
    <property type="entry name" value="DNA_mismatch_repair_MutS_clamp"/>
</dbReference>
<feature type="compositionally biased region" description="Acidic residues" evidence="11">
    <location>
        <begin position="264"/>
        <end position="280"/>
    </location>
</feature>
<dbReference type="Pfam" id="PF05192">
    <property type="entry name" value="MutS_III"/>
    <property type="match status" value="1"/>
</dbReference>
<dbReference type="PIRSF" id="PIRSF037677">
    <property type="entry name" value="DNA_mis_repair_Msh6"/>
    <property type="match status" value="1"/>
</dbReference>
<dbReference type="Gene3D" id="3.30.420.110">
    <property type="entry name" value="MutS, connector domain"/>
    <property type="match status" value="1"/>
</dbReference>
<keyword evidence="8" id="KW-0539">Nucleus</keyword>
<dbReference type="Pfam" id="PF05188">
    <property type="entry name" value="MutS_II"/>
    <property type="match status" value="1"/>
</dbReference>
<reference evidence="13 14" key="1">
    <citation type="journal article" date="2020" name="Fungal Divers.">
        <title>Resolving the Mortierellaceae phylogeny through synthesis of multi-gene phylogenetics and phylogenomics.</title>
        <authorList>
            <person name="Vandepol N."/>
            <person name="Liber J."/>
            <person name="Desiro A."/>
            <person name="Na H."/>
            <person name="Kennedy M."/>
            <person name="Barry K."/>
            <person name="Grigoriev I.V."/>
            <person name="Miller A.N."/>
            <person name="O'Donnell K."/>
            <person name="Stajich J.E."/>
            <person name="Bonito G."/>
        </authorList>
    </citation>
    <scope>NUCLEOTIDE SEQUENCE [LARGE SCALE GENOMIC DNA]</scope>
    <source>
        <strain evidence="13 14">AD045</strain>
    </source>
</reference>
<dbReference type="SMART" id="SM00534">
    <property type="entry name" value="MUTSac"/>
    <property type="match status" value="1"/>
</dbReference>
<dbReference type="SUPFAM" id="SSF52540">
    <property type="entry name" value="P-loop containing nucleoside triphosphate hydrolases"/>
    <property type="match status" value="1"/>
</dbReference>
<evidence type="ECO:0000259" key="12">
    <source>
        <dbReference type="PROSITE" id="PS00486"/>
    </source>
</evidence>
<evidence type="ECO:0000256" key="2">
    <source>
        <dbReference type="ARBA" id="ARBA00007094"/>
    </source>
</evidence>
<dbReference type="InterPro" id="IPR036678">
    <property type="entry name" value="MutS_con_dom_sf"/>
</dbReference>
<evidence type="ECO:0000256" key="9">
    <source>
        <dbReference type="PIRNR" id="PIRNR037677"/>
    </source>
</evidence>
<keyword evidence="14" id="KW-1185">Reference proteome</keyword>
<gene>
    <name evidence="13" type="primary">MSH3</name>
    <name evidence="13" type="ORF">BGZ96_009044</name>
</gene>
<dbReference type="Pfam" id="PF01624">
    <property type="entry name" value="MutS_I"/>
    <property type="match status" value="1"/>
</dbReference>
<feature type="region of interest" description="Disordered" evidence="11">
    <location>
        <begin position="20"/>
        <end position="315"/>
    </location>
</feature>
<comment type="caution">
    <text evidence="13">The sequence shown here is derived from an EMBL/GenBank/DDBJ whole genome shotgun (WGS) entry which is preliminary data.</text>
</comment>
<dbReference type="Pfam" id="PF00488">
    <property type="entry name" value="MutS_V"/>
    <property type="match status" value="1"/>
</dbReference>
<organism evidence="13 14">
    <name type="scientific">Linnemannia gamsii</name>
    <dbReference type="NCBI Taxonomy" id="64522"/>
    <lineage>
        <taxon>Eukaryota</taxon>
        <taxon>Fungi</taxon>
        <taxon>Fungi incertae sedis</taxon>
        <taxon>Mucoromycota</taxon>
        <taxon>Mortierellomycotina</taxon>
        <taxon>Mortierellomycetes</taxon>
        <taxon>Mortierellales</taxon>
        <taxon>Mortierellaceae</taxon>
        <taxon>Linnemannia</taxon>
    </lineage>
</organism>
<keyword evidence="3 9" id="KW-0547">Nucleotide-binding</keyword>
<feature type="compositionally biased region" description="Polar residues" evidence="11">
    <location>
        <begin position="1002"/>
        <end position="1011"/>
    </location>
</feature>
<evidence type="ECO:0000256" key="5">
    <source>
        <dbReference type="ARBA" id="ARBA00022840"/>
    </source>
</evidence>
<dbReference type="PANTHER" id="PTHR11361">
    <property type="entry name" value="DNA MISMATCH REPAIR PROTEIN MUTS FAMILY MEMBER"/>
    <property type="match status" value="1"/>
</dbReference>
<name>A0ABQ7KCP4_9FUNG</name>
<dbReference type="InterPro" id="IPR007860">
    <property type="entry name" value="DNA_mmatch_repair_MutS_con_dom"/>
</dbReference>
<dbReference type="InterPro" id="IPR007695">
    <property type="entry name" value="DNA_mismatch_repair_MutS-lik_N"/>
</dbReference>
<evidence type="ECO:0000256" key="11">
    <source>
        <dbReference type="SAM" id="MobiDB-lite"/>
    </source>
</evidence>
<sequence length="1329" mass="146369">MAPPKNSASSAPVQKSLLSFFKPKSDSTPIATTSISSTSSRDPPSPSSGKEPAPLKRKETATENQAPKSSVFSSTNTQQKRTRASVTRKSQGHKTELGKGGEEDESQDEPLFPSGFAGVVEQFSRLDHTSPIKSSSRRSQTQQVPKSSTEDANTAEGDMEGVEFNMLMPPSPSPVKRKNGSSPNNHLASFGYKTNSSNTAQETNDEGSTAMNVLSTDEQRARDERRERFKRKLGPVEDEASSRAGATEDEDARPTRRRRLIVSESDDDMDQVAAEDDDYEDKPKAQSRNGGGSQRTSLPAPPPPKSSTSSRSKKSIYTPLEQQYLDIKGQYPDALLCIEVGYKYRFFDKDAEIASRELSIAHFMDRNFYTASIPIHRLDVHVRRLVHAGHKVGVVKQMETAALKSAGDNKSAPFTRKLTNLYTKATFIESLDQDEEQSFVGGRAPSSQFIMCIHEQPMGGSGPDERVKLAMIAVQPATGDIVYDEFVDGHFRNELETRLLHLQPAELIVPTEPMSKATEKLLGHLTAYSGRGTQEDVRIERTDGFIKYARAFSLVSEFYSDSLKEEQLKSKIGSEGNSADGQVKKSQKEALLKTVLGLSKELIVALSAILTHLTAFGLASIFKLSKYFECFTSRSHMLLNGNTISNLELYRNQTDGTSKGSLFAILDHTNTGFGRRLLKKWVGKPLVDKEALQERVDAVEEILALTGKNMYLDNAHAVLKGLMDMEKGVCRIHYAKSSPKEFLAIVQTFMKVSGILPEEKRCKTNADFGLSSPMLNHLIGSLSNALEDTQYFLEGLNKAAAAKNDKLLMFQDELIADKWPEIIAHRNEIIVTEEDLKEELVGIRKLLREPKLEFSTVSAIEYLVEVKNKDTAKVPKNWVKISGTKQVSRFHTPEVTQLMASKAQNQERLAMACDQAFLSFQHEFSERYEVFRDLVQNLAVLDCLFSLAVVACLPGYVKPQYVDDSVGGEVEGEDEDQDMNDEEVQQQQQQATGSLVGKQRSKSGASTTTTIDIKNGRHPMVEQLLLSSGSFVANDIQLGTNAMTGTDEKTIILTGPNMGGKSCYIRTVALLCIMAQIGSYLPADSARVSMLDAVYTRMGASDNIFGHESTFMVELQETSDILKMASERSLVILDELGRGTSTLDGVAIAYAVLKHVVENIQAVTLFVTHYPSLADVAREFPEGTVRNFHMGFMASASGSLSVSGGGGEGGDIDLVTAIDGVDGDEKAALDDMDIVFLYKLVPGVSLKSYGLNVARMAKLSGSLINKAKIKSKELEQILERRVKQRRQLQPQQEEGGEDERDQRLGRLMQIVSCKTEGQASQLIQDIARS</sequence>
<dbReference type="EMBL" id="JAAAIM010000053">
    <property type="protein sequence ID" value="KAG0296612.1"/>
    <property type="molecule type" value="Genomic_DNA"/>
</dbReference>
<evidence type="ECO:0000256" key="3">
    <source>
        <dbReference type="ARBA" id="ARBA00022741"/>
    </source>
</evidence>
<keyword evidence="6 9" id="KW-0238">DNA-binding</keyword>